<dbReference type="SMART" id="SM00530">
    <property type="entry name" value="HTH_XRE"/>
    <property type="match status" value="1"/>
</dbReference>
<dbReference type="InterPro" id="IPR010982">
    <property type="entry name" value="Lambda_DNA-bd_dom_sf"/>
</dbReference>
<dbReference type="STRING" id="1330534.L323_14500"/>
<dbReference type="Gene3D" id="1.10.260.40">
    <property type="entry name" value="lambda repressor-like DNA-binding domains"/>
    <property type="match status" value="1"/>
</dbReference>
<dbReference type="PATRIC" id="fig|1330534.3.peg.2876"/>
<dbReference type="AlphaFoldDB" id="U4R0J5"/>
<accession>U4R0J5</accession>
<keyword evidence="1" id="KW-0238">DNA-binding</keyword>
<protein>
    <recommendedName>
        <fullName evidence="2">HTH cro/C1-type domain-containing protein</fullName>
    </recommendedName>
</protein>
<evidence type="ECO:0000313" key="3">
    <source>
        <dbReference type="EMBL" id="EPR10181.1"/>
    </source>
</evidence>
<comment type="caution">
    <text evidence="3">The sequence shown here is derived from an EMBL/GenBank/DDBJ whole genome shotgun (WGS) entry which is preliminary data.</text>
</comment>
<evidence type="ECO:0000259" key="2">
    <source>
        <dbReference type="PROSITE" id="PS50943"/>
    </source>
</evidence>
<proteinExistence type="predicted"/>
<organism evidence="3 4">
    <name type="scientific">Ruminiclostridium papyrosolvens C7</name>
    <dbReference type="NCBI Taxonomy" id="1330534"/>
    <lineage>
        <taxon>Bacteria</taxon>
        <taxon>Bacillati</taxon>
        <taxon>Bacillota</taxon>
        <taxon>Clostridia</taxon>
        <taxon>Eubacteriales</taxon>
        <taxon>Oscillospiraceae</taxon>
        <taxon>Ruminiclostridium</taxon>
    </lineage>
</organism>
<dbReference type="InterPro" id="IPR050807">
    <property type="entry name" value="TransReg_Diox_bact_type"/>
</dbReference>
<reference evidence="3 4" key="1">
    <citation type="journal article" date="2013" name="Genome Announc.">
        <title>Draft Genome Sequence of the Cellulolytic Bacterium Clostridium papyrosolvens C7 (ATCC 700395).</title>
        <authorList>
            <person name="Zepeda V."/>
            <person name="Dassa B."/>
            <person name="Borovok I."/>
            <person name="Lamed R."/>
            <person name="Bayer E.A."/>
            <person name="Cate J.H."/>
        </authorList>
    </citation>
    <scope>NUCLEOTIDE SEQUENCE [LARGE SCALE GENOMIC DNA]</scope>
    <source>
        <strain evidence="3 4">C7</strain>
    </source>
</reference>
<dbReference type="InterPro" id="IPR001387">
    <property type="entry name" value="Cro/C1-type_HTH"/>
</dbReference>
<evidence type="ECO:0000313" key="4">
    <source>
        <dbReference type="Proteomes" id="UP000016860"/>
    </source>
</evidence>
<dbReference type="CDD" id="cd00093">
    <property type="entry name" value="HTH_XRE"/>
    <property type="match status" value="1"/>
</dbReference>
<name>U4R0J5_9FIRM</name>
<sequence length="117" mass="13189">MRIGQQISKIRNEKGISQASMAQQLEISQSYVSGIEKGTRKCTLPMLLKICKVLDVSAVDFFSLEESYEDVDFNMVKTADLEDIGIEYIALAKEIKDKKIPLSAVKKIIEIFSELDK</sequence>
<dbReference type="RefSeq" id="WP_020816355.1">
    <property type="nucleotide sequence ID" value="NZ_ATAY01000071.1"/>
</dbReference>
<dbReference type="GO" id="GO:0005829">
    <property type="term" value="C:cytosol"/>
    <property type="evidence" value="ECO:0007669"/>
    <property type="project" value="TreeGrafter"/>
</dbReference>
<dbReference type="Pfam" id="PF01381">
    <property type="entry name" value="HTH_3"/>
    <property type="match status" value="1"/>
</dbReference>
<gene>
    <name evidence="3" type="ORF">L323_14500</name>
</gene>
<dbReference type="PROSITE" id="PS50943">
    <property type="entry name" value="HTH_CROC1"/>
    <property type="match status" value="1"/>
</dbReference>
<dbReference type="EMBL" id="ATAY01000071">
    <property type="protein sequence ID" value="EPR10181.1"/>
    <property type="molecule type" value="Genomic_DNA"/>
</dbReference>
<dbReference type="PANTHER" id="PTHR46797">
    <property type="entry name" value="HTH-TYPE TRANSCRIPTIONAL REGULATOR"/>
    <property type="match status" value="1"/>
</dbReference>
<dbReference type="PANTHER" id="PTHR46797:SF1">
    <property type="entry name" value="METHYLPHOSPHONATE SYNTHASE"/>
    <property type="match status" value="1"/>
</dbReference>
<feature type="domain" description="HTH cro/C1-type" evidence="2">
    <location>
        <begin position="7"/>
        <end position="61"/>
    </location>
</feature>
<dbReference type="OrthoDB" id="118856at2"/>
<dbReference type="GO" id="GO:0003677">
    <property type="term" value="F:DNA binding"/>
    <property type="evidence" value="ECO:0007669"/>
    <property type="project" value="UniProtKB-KW"/>
</dbReference>
<dbReference type="GO" id="GO:0003700">
    <property type="term" value="F:DNA-binding transcription factor activity"/>
    <property type="evidence" value="ECO:0007669"/>
    <property type="project" value="TreeGrafter"/>
</dbReference>
<dbReference type="Proteomes" id="UP000016860">
    <property type="component" value="Unassembled WGS sequence"/>
</dbReference>
<evidence type="ECO:0000256" key="1">
    <source>
        <dbReference type="ARBA" id="ARBA00023125"/>
    </source>
</evidence>
<dbReference type="SUPFAM" id="SSF47413">
    <property type="entry name" value="lambda repressor-like DNA-binding domains"/>
    <property type="match status" value="1"/>
</dbReference>